<organism evidence="3 4">
    <name type="scientific">Rothia amarae</name>
    <dbReference type="NCBI Taxonomy" id="169480"/>
    <lineage>
        <taxon>Bacteria</taxon>
        <taxon>Bacillati</taxon>
        <taxon>Actinomycetota</taxon>
        <taxon>Actinomycetes</taxon>
        <taxon>Micrococcales</taxon>
        <taxon>Micrococcaceae</taxon>
        <taxon>Rothia</taxon>
    </lineage>
</organism>
<dbReference type="KEGG" id="rama:IDM48_08340"/>
<name>A0A7H2BIA2_9MICC</name>
<dbReference type="Gene3D" id="3.30.70.1060">
    <property type="entry name" value="Dimeric alpha+beta barrel"/>
    <property type="match status" value="1"/>
</dbReference>
<dbReference type="AlphaFoldDB" id="A0A7H2BIA2"/>
<dbReference type="RefSeq" id="WP_190616916.1">
    <property type="nucleotide sequence ID" value="NZ_CP061538.1"/>
</dbReference>
<proteinExistence type="inferred from homology"/>
<sequence length="96" mass="10402">MSYFACTYVYGPAEEQAKFRPAHRAYLGELVEAGKLAASGPFVSEDDPGALLLFIGQSTEEVEELIAHDPMHQGGAVLSYTVREWNPVMGSVGPQN</sequence>
<dbReference type="InterPro" id="IPR005545">
    <property type="entry name" value="YCII"/>
</dbReference>
<comment type="similarity">
    <text evidence="1">Belongs to the YciI family.</text>
</comment>
<dbReference type="PANTHER" id="PTHR37828">
    <property type="entry name" value="GSR2449 PROTEIN"/>
    <property type="match status" value="1"/>
</dbReference>
<dbReference type="SUPFAM" id="SSF54909">
    <property type="entry name" value="Dimeric alpha+beta barrel"/>
    <property type="match status" value="1"/>
</dbReference>
<reference evidence="3 4" key="1">
    <citation type="submission" date="2020-09" db="EMBL/GenBank/DDBJ databases">
        <title>Investigation of environmental microbe.</title>
        <authorList>
            <person name="Ou Y."/>
            <person name="Kang Q."/>
        </authorList>
    </citation>
    <scope>NUCLEOTIDE SEQUENCE [LARGE SCALE GENOMIC DNA]</scope>
    <source>
        <strain evidence="3 4">KJZ-9</strain>
    </source>
</reference>
<evidence type="ECO:0000313" key="4">
    <source>
        <dbReference type="Proteomes" id="UP000516421"/>
    </source>
</evidence>
<keyword evidence="4" id="KW-1185">Reference proteome</keyword>
<accession>A0A7H2BIA2</accession>
<dbReference type="InterPro" id="IPR011008">
    <property type="entry name" value="Dimeric_a/b-barrel"/>
</dbReference>
<evidence type="ECO:0000256" key="1">
    <source>
        <dbReference type="ARBA" id="ARBA00007689"/>
    </source>
</evidence>
<feature type="domain" description="YCII-related" evidence="2">
    <location>
        <begin position="4"/>
        <end position="86"/>
    </location>
</feature>
<dbReference type="Proteomes" id="UP000516421">
    <property type="component" value="Chromosome"/>
</dbReference>
<dbReference type="Pfam" id="PF03795">
    <property type="entry name" value="YCII"/>
    <property type="match status" value="1"/>
</dbReference>
<evidence type="ECO:0000259" key="2">
    <source>
        <dbReference type="Pfam" id="PF03795"/>
    </source>
</evidence>
<dbReference type="PANTHER" id="PTHR37828:SF1">
    <property type="entry name" value="YCII-RELATED DOMAIN-CONTAINING PROTEIN"/>
    <property type="match status" value="1"/>
</dbReference>
<evidence type="ECO:0000313" key="3">
    <source>
        <dbReference type="EMBL" id="QNV39398.1"/>
    </source>
</evidence>
<gene>
    <name evidence="3" type="ORF">IDM48_08340</name>
</gene>
<dbReference type="EMBL" id="CP061538">
    <property type="protein sequence ID" value="QNV39398.1"/>
    <property type="molecule type" value="Genomic_DNA"/>
</dbReference>
<protein>
    <recommendedName>
        <fullName evidence="2">YCII-related domain-containing protein</fullName>
    </recommendedName>
</protein>